<dbReference type="EMBL" id="MU826828">
    <property type="protein sequence ID" value="KAJ7374289.1"/>
    <property type="molecule type" value="Genomic_DNA"/>
</dbReference>
<keyword evidence="2" id="KW-1185">Reference proteome</keyword>
<gene>
    <name evidence="1" type="ORF">OS493_007373</name>
</gene>
<comment type="caution">
    <text evidence="1">The sequence shown here is derived from an EMBL/GenBank/DDBJ whole genome shotgun (WGS) entry which is preliminary data.</text>
</comment>
<evidence type="ECO:0000313" key="1">
    <source>
        <dbReference type="EMBL" id="KAJ7374289.1"/>
    </source>
</evidence>
<name>A0A9W9Z6J7_9CNID</name>
<dbReference type="Proteomes" id="UP001163046">
    <property type="component" value="Unassembled WGS sequence"/>
</dbReference>
<proteinExistence type="predicted"/>
<evidence type="ECO:0000313" key="2">
    <source>
        <dbReference type="Proteomes" id="UP001163046"/>
    </source>
</evidence>
<protein>
    <submittedName>
        <fullName evidence="1">Uncharacterized protein</fullName>
    </submittedName>
</protein>
<organism evidence="1 2">
    <name type="scientific">Desmophyllum pertusum</name>
    <dbReference type="NCBI Taxonomy" id="174260"/>
    <lineage>
        <taxon>Eukaryota</taxon>
        <taxon>Metazoa</taxon>
        <taxon>Cnidaria</taxon>
        <taxon>Anthozoa</taxon>
        <taxon>Hexacorallia</taxon>
        <taxon>Scleractinia</taxon>
        <taxon>Caryophylliina</taxon>
        <taxon>Caryophylliidae</taxon>
        <taxon>Desmophyllum</taxon>
    </lineage>
</organism>
<reference evidence="1" key="1">
    <citation type="submission" date="2023-01" db="EMBL/GenBank/DDBJ databases">
        <title>Genome assembly of the deep-sea coral Lophelia pertusa.</title>
        <authorList>
            <person name="Herrera S."/>
            <person name="Cordes E."/>
        </authorList>
    </citation>
    <scope>NUCLEOTIDE SEQUENCE</scope>
    <source>
        <strain evidence="1">USNM1676648</strain>
        <tissue evidence="1">Polyp</tissue>
    </source>
</reference>
<sequence length="240" mass="27437">MTQENEFTTLLNSTSTVESVYELIHSNVYEKKKAEHFAETSSPPAVQREESFDKIYSFAGWSLNSVKNTRTRALAAVEEELSFVDMLCHKNKKEIKNNSTFLRELDVAVGSEKGGLTFPAPEIQPFYHDLDGEVRELINVKNHKKYGKSLLRIAEDSLLSNLELSDSFDKCVKDLRRESSPETVKTVCKELILKYLHVREGEFKAAMEELALKDRGAVVNASQNLRDTLKTFSIREKRKR</sequence>
<accession>A0A9W9Z6J7</accession>
<dbReference type="AlphaFoldDB" id="A0A9W9Z6J7"/>